<proteinExistence type="predicted"/>
<protein>
    <submittedName>
        <fullName evidence="1">Uncharacterized protein</fullName>
    </submittedName>
</protein>
<sequence>MKEYMFIHAFTICDFTSVPFRKENKNAQKLLSTDSSPRNQINVFNGASSSSDLVSVAGEKFFLYQVELYKTGGGTYTKQLDDEGAKLMELLKPQFVPLQSEECLVNPTHSNIIENPVLVVCSTSTLMESDQNEPILSNAQKDLSITNSSMMSPPTKKKKINFKKDFSFHQSYVNHKHTDRGIKQLMGENWLVNLTRDLIDNHVLIVNGATENEKCTRICVKEEWKTILKRNPQYTRPIFEPRSACESDALDHAATEAGIWWSSGFSFKCVSAPCEVVSSLINIQTKVSARAVLQEPMKVLYLCRVCCLTGRLAELDSDDITRFKTRKDSSAQVATVQNIEPHFKFNDQNQGGRVKHTVDDVNAALEDHVDPLLSLLHPTSKPFLQSPDVLKVVHLSTIRGQVNRVSRKASVADQVDQLRSPTEFNSLSKVVLEFHYVSWELTEEVEDKVYGRSKFADKRNGPVIRQNIIMAGNLTLVEAEGSLKQYRAGKEAGVRFSWVERENKTQYTRPEFETQLHVTAQPKLAARLKCKQEVGSPVLNRYASAGRSWQAQHMRNIIIGL</sequence>
<dbReference type="EMBL" id="OC321054">
    <property type="protein sequence ID" value="CAD7409341.1"/>
    <property type="molecule type" value="Genomic_DNA"/>
</dbReference>
<dbReference type="AlphaFoldDB" id="A0A7R9DA33"/>
<organism evidence="1">
    <name type="scientific">Timema cristinae</name>
    <name type="common">Walking stick</name>
    <dbReference type="NCBI Taxonomy" id="61476"/>
    <lineage>
        <taxon>Eukaryota</taxon>
        <taxon>Metazoa</taxon>
        <taxon>Ecdysozoa</taxon>
        <taxon>Arthropoda</taxon>
        <taxon>Hexapoda</taxon>
        <taxon>Insecta</taxon>
        <taxon>Pterygota</taxon>
        <taxon>Neoptera</taxon>
        <taxon>Polyneoptera</taxon>
        <taxon>Phasmatodea</taxon>
        <taxon>Timematodea</taxon>
        <taxon>Timematoidea</taxon>
        <taxon>Timematidae</taxon>
        <taxon>Timema</taxon>
    </lineage>
</organism>
<evidence type="ECO:0000313" key="1">
    <source>
        <dbReference type="EMBL" id="CAD7409341.1"/>
    </source>
</evidence>
<accession>A0A7R9DA33</accession>
<gene>
    <name evidence="1" type="ORF">TCEB3V08_LOCUS9972</name>
</gene>
<reference evidence="1" key="1">
    <citation type="submission" date="2020-11" db="EMBL/GenBank/DDBJ databases">
        <authorList>
            <person name="Tran Van P."/>
        </authorList>
    </citation>
    <scope>NUCLEOTIDE SEQUENCE</scope>
</reference>
<name>A0A7R9DA33_TIMCR</name>